<feature type="region of interest" description="Disordered" evidence="7">
    <location>
        <begin position="1"/>
        <end position="21"/>
    </location>
</feature>
<feature type="transmembrane region" description="Helical" evidence="6">
    <location>
        <begin position="378"/>
        <end position="395"/>
    </location>
</feature>
<dbReference type="HOGENOM" id="CLU_012893_1_3_1"/>
<dbReference type="OMA" id="GQWAIGI"/>
<evidence type="ECO:0000256" key="4">
    <source>
        <dbReference type="ARBA" id="ARBA00022989"/>
    </source>
</evidence>
<keyword evidence="3 6" id="KW-0812">Transmembrane</keyword>
<dbReference type="EMBL" id="AFYH01129290">
    <property type="status" value="NOT_ANNOTATED_CDS"/>
    <property type="molecule type" value="Genomic_DNA"/>
</dbReference>
<feature type="transmembrane region" description="Helical" evidence="6">
    <location>
        <begin position="346"/>
        <end position="372"/>
    </location>
</feature>
<reference evidence="9" key="1">
    <citation type="submission" date="2011-08" db="EMBL/GenBank/DDBJ databases">
        <title>The draft genome of Latimeria chalumnae.</title>
        <authorList>
            <person name="Di Palma F."/>
            <person name="Alfoldi J."/>
            <person name="Johnson J."/>
            <person name="Berlin A."/>
            <person name="Gnerre S."/>
            <person name="Jaffe D."/>
            <person name="MacCallum I."/>
            <person name="Young S."/>
            <person name="Walker B.J."/>
            <person name="Lander E."/>
            <person name="Lindblad-Toh K."/>
        </authorList>
    </citation>
    <scope>NUCLEOTIDE SEQUENCE [LARGE SCALE GENOMIC DNA]</scope>
    <source>
        <strain evidence="9">Wild caught</strain>
    </source>
</reference>
<dbReference type="Ensembl" id="ENSLACT00000003149.1">
    <property type="protein sequence ID" value="ENSLACP00000003119.1"/>
    <property type="gene ID" value="ENSLACG00000002794.1"/>
</dbReference>
<dbReference type="EMBL" id="AFYH01129289">
    <property type="status" value="NOT_ANNOTATED_CDS"/>
    <property type="molecule type" value="Genomic_DNA"/>
</dbReference>
<dbReference type="EMBL" id="AFYH01129283">
    <property type="status" value="NOT_ANNOTATED_CDS"/>
    <property type="molecule type" value="Genomic_DNA"/>
</dbReference>
<dbReference type="EMBL" id="AFYH01129284">
    <property type="status" value="NOT_ANNOTATED_CDS"/>
    <property type="molecule type" value="Genomic_DNA"/>
</dbReference>
<dbReference type="EMBL" id="AFYH01129286">
    <property type="status" value="NOT_ANNOTATED_CDS"/>
    <property type="molecule type" value="Genomic_DNA"/>
</dbReference>
<feature type="transmembrane region" description="Helical" evidence="6">
    <location>
        <begin position="224"/>
        <end position="244"/>
    </location>
</feature>
<keyword evidence="5 6" id="KW-0472">Membrane</keyword>
<dbReference type="NCBIfam" id="TIGR00797">
    <property type="entry name" value="matE"/>
    <property type="match status" value="1"/>
</dbReference>
<dbReference type="EMBL" id="AFYH01129281">
    <property type="status" value="NOT_ANNOTATED_CDS"/>
    <property type="molecule type" value="Genomic_DNA"/>
</dbReference>
<dbReference type="FunCoup" id="H3A0E8">
    <property type="interactions" value="608"/>
</dbReference>
<feature type="transmembrane region" description="Helical" evidence="6">
    <location>
        <begin position="190"/>
        <end position="212"/>
    </location>
</feature>
<feature type="transmembrane region" description="Helical" evidence="6">
    <location>
        <begin position="553"/>
        <end position="572"/>
    </location>
</feature>
<name>H3A0E8_LATCH</name>
<feature type="transmembrane region" description="Helical" evidence="6">
    <location>
        <begin position="52"/>
        <end position="74"/>
    </location>
</feature>
<dbReference type="STRING" id="7897.ENSLACP00000003119"/>
<reference evidence="8" key="2">
    <citation type="submission" date="2025-08" db="UniProtKB">
        <authorList>
            <consortium name="Ensembl"/>
        </authorList>
    </citation>
    <scope>IDENTIFICATION</scope>
</reference>
<evidence type="ECO:0000256" key="2">
    <source>
        <dbReference type="ARBA" id="ARBA00010199"/>
    </source>
</evidence>
<dbReference type="GeneTree" id="ENSGT00940000163327"/>
<proteinExistence type="inferred from homology"/>
<dbReference type="InterPro" id="IPR002528">
    <property type="entry name" value="MATE_fam"/>
</dbReference>
<feature type="transmembrane region" description="Helical" evidence="6">
    <location>
        <begin position="161"/>
        <end position="178"/>
    </location>
</feature>
<comment type="similarity">
    <text evidence="2 6">Belongs to the multi antimicrobial extrusion (MATE) (TC 2.A.66.1) family.</text>
</comment>
<feature type="transmembrane region" description="Helical" evidence="6">
    <location>
        <begin position="122"/>
        <end position="141"/>
    </location>
</feature>
<dbReference type="eggNOG" id="KOG1347">
    <property type="taxonomic scope" value="Eukaryota"/>
</dbReference>
<feature type="transmembrane region" description="Helical" evidence="6">
    <location>
        <begin position="416"/>
        <end position="437"/>
    </location>
</feature>
<feature type="transmembrane region" description="Helical" evidence="6">
    <location>
        <begin position="304"/>
        <end position="325"/>
    </location>
</feature>
<dbReference type="AlphaFoldDB" id="H3A0E8"/>
<dbReference type="PANTHER" id="PTHR11206">
    <property type="entry name" value="MULTIDRUG RESISTANCE PROTEIN"/>
    <property type="match status" value="1"/>
</dbReference>
<evidence type="ECO:0000313" key="8">
    <source>
        <dbReference type="Ensembl" id="ENSLACP00000003119.1"/>
    </source>
</evidence>
<dbReference type="GO" id="GO:0015297">
    <property type="term" value="F:antiporter activity"/>
    <property type="evidence" value="ECO:0007669"/>
    <property type="project" value="InterPro"/>
</dbReference>
<accession>H3A0E8</accession>
<dbReference type="GO" id="GO:0016020">
    <property type="term" value="C:membrane"/>
    <property type="evidence" value="ECO:0007669"/>
    <property type="project" value="UniProtKB-SubCell"/>
</dbReference>
<dbReference type="InParanoid" id="H3A0E8"/>
<keyword evidence="9" id="KW-1185">Reference proteome</keyword>
<feature type="transmembrane region" description="Helical" evidence="6">
    <location>
        <begin position="80"/>
        <end position="102"/>
    </location>
</feature>
<evidence type="ECO:0000256" key="7">
    <source>
        <dbReference type="SAM" id="MobiDB-lite"/>
    </source>
</evidence>
<gene>
    <name evidence="8" type="primary">LOC102346048</name>
</gene>
<feature type="transmembrane region" description="Helical" evidence="6">
    <location>
        <begin position="265"/>
        <end position="284"/>
    </location>
</feature>
<evidence type="ECO:0000256" key="6">
    <source>
        <dbReference type="RuleBase" id="RU004914"/>
    </source>
</evidence>
<sequence length="575" mass="61840">VAASTSSTICTSESPATRSSMSSRGCLRKLRQFVPVNFGAEVKSLAVIAGPVFLSQLMIFLISVVSSIFCGHLGTAQLDAVMLAIGVINVTGISVGSGLSSACDTLMSQTYGSKNLKRIGTILQRGILILFLFCFPCWALFINTEQILLAVKQEPEVARLAQTYVKIFIPALPASFLYQLQTRYLQNQGIILPQVYIGIATNFLNALINYIFLFVLNLEVAGSAWANTISQFTQTILLFLYIWWKKLYVETWGGWTRECLQEWGSFINLAIPSMLMLCIEWWAYEIGSFLAGLISEVELGAQSVLYQLATLAYMFPLGMGVAASVRVGNALGAGDPVKAKASSSTAIICGVFLSIGVALICGGLKDVVAYVFTSEKEIIMLTAKVIPIFASVHLLDSTAGICGGIMRGAGKQKIGAICNLIGFYVIGLPIGISLMFAAKLGILGLWTGLLVCTVIQSTFFLILILTLNWNTASEEAQMRAGIKTQLSPHPTQLPPPTLGKKGERDGIILFDVYSSESQTDTTELSEDSAVPHVAITTVGEVVSIKQLMVRRGLALLAGMVVLAVGVIIHFTLSPG</sequence>
<dbReference type="CDD" id="cd13132">
    <property type="entry name" value="MATE_eukaryotic"/>
    <property type="match status" value="1"/>
</dbReference>
<evidence type="ECO:0000256" key="3">
    <source>
        <dbReference type="ARBA" id="ARBA00022692"/>
    </source>
</evidence>
<dbReference type="GO" id="GO:1990961">
    <property type="term" value="P:xenobiotic detoxification by transmembrane export across the plasma membrane"/>
    <property type="evidence" value="ECO:0007669"/>
    <property type="project" value="InterPro"/>
</dbReference>
<evidence type="ECO:0000256" key="1">
    <source>
        <dbReference type="ARBA" id="ARBA00004141"/>
    </source>
</evidence>
<comment type="subcellular location">
    <subcellularLocation>
        <location evidence="1">Membrane</location>
        <topology evidence="1">Multi-pass membrane protein</topology>
    </subcellularLocation>
</comment>
<dbReference type="Proteomes" id="UP000008672">
    <property type="component" value="Unassembled WGS sequence"/>
</dbReference>
<dbReference type="Pfam" id="PF01554">
    <property type="entry name" value="MatE"/>
    <property type="match status" value="2"/>
</dbReference>
<dbReference type="GO" id="GO:0042910">
    <property type="term" value="F:xenobiotic transmembrane transporter activity"/>
    <property type="evidence" value="ECO:0007669"/>
    <property type="project" value="InterPro"/>
</dbReference>
<feature type="transmembrane region" description="Helical" evidence="6">
    <location>
        <begin position="443"/>
        <end position="469"/>
    </location>
</feature>
<dbReference type="EMBL" id="AFYH01129288">
    <property type="status" value="NOT_ANNOTATED_CDS"/>
    <property type="molecule type" value="Genomic_DNA"/>
</dbReference>
<dbReference type="EMBL" id="AFYH01129285">
    <property type="status" value="NOT_ANNOTATED_CDS"/>
    <property type="molecule type" value="Genomic_DNA"/>
</dbReference>
<organism evidence="8 9">
    <name type="scientific">Latimeria chalumnae</name>
    <name type="common">Coelacanth</name>
    <dbReference type="NCBI Taxonomy" id="7897"/>
    <lineage>
        <taxon>Eukaryota</taxon>
        <taxon>Metazoa</taxon>
        <taxon>Chordata</taxon>
        <taxon>Craniata</taxon>
        <taxon>Vertebrata</taxon>
        <taxon>Euteleostomi</taxon>
        <taxon>Coelacanthiformes</taxon>
        <taxon>Coelacanthidae</taxon>
        <taxon>Latimeria</taxon>
    </lineage>
</organism>
<keyword evidence="4 6" id="KW-1133">Transmembrane helix</keyword>
<dbReference type="InterPro" id="IPR045069">
    <property type="entry name" value="MATE_euk"/>
</dbReference>
<reference evidence="8" key="3">
    <citation type="submission" date="2025-09" db="UniProtKB">
        <authorList>
            <consortium name="Ensembl"/>
        </authorList>
    </citation>
    <scope>IDENTIFICATION</scope>
</reference>
<dbReference type="EMBL" id="AFYH01129282">
    <property type="status" value="NOT_ANNOTATED_CDS"/>
    <property type="molecule type" value="Genomic_DNA"/>
</dbReference>
<protein>
    <recommendedName>
        <fullName evidence="6">Multidrug and toxin extrusion protein</fullName>
    </recommendedName>
</protein>
<dbReference type="EMBL" id="AFYH01129287">
    <property type="status" value="NOT_ANNOTATED_CDS"/>
    <property type="molecule type" value="Genomic_DNA"/>
</dbReference>
<evidence type="ECO:0000313" key="9">
    <source>
        <dbReference type="Proteomes" id="UP000008672"/>
    </source>
</evidence>
<evidence type="ECO:0000256" key="5">
    <source>
        <dbReference type="ARBA" id="ARBA00023136"/>
    </source>
</evidence>